<keyword evidence="6" id="KW-0472">Membrane</keyword>
<proteinExistence type="inferred from homology"/>
<dbReference type="PANTHER" id="PTHR43133">
    <property type="entry name" value="RNA POLYMERASE ECF-TYPE SIGMA FACTO"/>
    <property type="match status" value="1"/>
</dbReference>
<dbReference type="EMBL" id="CAFBMM010000089">
    <property type="protein sequence ID" value="CAB4914945.1"/>
    <property type="molecule type" value="Genomic_DNA"/>
</dbReference>
<evidence type="ECO:0000259" key="7">
    <source>
        <dbReference type="Pfam" id="PF04542"/>
    </source>
</evidence>
<sequence length="451" mass="48435">MRSDSDLVSAASAGDQSALAEIYDRYADRIHDFCHSMLRDRHEAADAMQDTFVLAVSRLDQLRDPKKLRPWLFAIARNEVLRKSRQRQRVVPTEDAGDDIAADDPTPEGAVSSKEAHTIVWEAAAGLSERDQVLLSLNLRQGLEGQELADAIGTTANNAYVLVHRLREQLERSIGALLVARQGRADCDELQELLAKWDGTFTPVWRKRVARHVDDCEVCSEKRRVLTSPLSLLSASALVGAPAELRDSTLAAMANPPRGAIPQGWRGANTRGGFPPPLYPRRRWWLWAGVAALTVLVVGGVAINSIDNETATKPERKIVVTTSSVVTTTTTTTTQVPITTRPRTATVIPEPPDVQGPTLSATMSPNGCSNTFGGNFVLSVQASDPSGLITPLSLAATNSFSAPSSVAPGATATISWAGTNKTITWTVVAQDLLGNQSSISGSFLAQTSPCP</sequence>
<keyword evidence="4" id="KW-0804">Transcription</keyword>
<keyword evidence="3" id="KW-0731">Sigma factor</keyword>
<gene>
    <name evidence="8" type="ORF">UFOPK3605_01356</name>
</gene>
<dbReference type="InterPro" id="IPR039425">
    <property type="entry name" value="RNA_pol_sigma-70-like"/>
</dbReference>
<feature type="compositionally biased region" description="Acidic residues" evidence="5">
    <location>
        <begin position="95"/>
        <end position="106"/>
    </location>
</feature>
<evidence type="ECO:0000256" key="3">
    <source>
        <dbReference type="ARBA" id="ARBA00023082"/>
    </source>
</evidence>
<dbReference type="PANTHER" id="PTHR43133:SF51">
    <property type="entry name" value="RNA POLYMERASE SIGMA FACTOR"/>
    <property type="match status" value="1"/>
</dbReference>
<protein>
    <submittedName>
        <fullName evidence="8">Unannotated protein</fullName>
    </submittedName>
</protein>
<dbReference type="NCBIfam" id="TIGR02937">
    <property type="entry name" value="sigma70-ECF"/>
    <property type="match status" value="1"/>
</dbReference>
<comment type="similarity">
    <text evidence="1">Belongs to the sigma-70 factor family. ECF subfamily.</text>
</comment>
<dbReference type="GO" id="GO:0006352">
    <property type="term" value="P:DNA-templated transcription initiation"/>
    <property type="evidence" value="ECO:0007669"/>
    <property type="project" value="InterPro"/>
</dbReference>
<dbReference type="Pfam" id="PF04542">
    <property type="entry name" value="Sigma70_r2"/>
    <property type="match status" value="1"/>
</dbReference>
<evidence type="ECO:0000256" key="5">
    <source>
        <dbReference type="SAM" id="MobiDB-lite"/>
    </source>
</evidence>
<dbReference type="Gene3D" id="1.10.10.10">
    <property type="entry name" value="Winged helix-like DNA-binding domain superfamily/Winged helix DNA-binding domain"/>
    <property type="match status" value="1"/>
</dbReference>
<feature type="domain" description="RNA polymerase sigma-70 region 2" evidence="7">
    <location>
        <begin position="22"/>
        <end position="89"/>
    </location>
</feature>
<organism evidence="8">
    <name type="scientific">freshwater metagenome</name>
    <dbReference type="NCBI Taxonomy" id="449393"/>
    <lineage>
        <taxon>unclassified sequences</taxon>
        <taxon>metagenomes</taxon>
        <taxon>ecological metagenomes</taxon>
    </lineage>
</organism>
<dbReference type="SUPFAM" id="SSF88659">
    <property type="entry name" value="Sigma3 and sigma4 domains of RNA polymerase sigma factors"/>
    <property type="match status" value="1"/>
</dbReference>
<accession>A0A6J7HEK7</accession>
<evidence type="ECO:0000256" key="4">
    <source>
        <dbReference type="ARBA" id="ARBA00023163"/>
    </source>
</evidence>
<evidence type="ECO:0000256" key="6">
    <source>
        <dbReference type="SAM" id="Phobius"/>
    </source>
</evidence>
<dbReference type="InterPro" id="IPR013324">
    <property type="entry name" value="RNA_pol_sigma_r3/r4-like"/>
</dbReference>
<feature type="region of interest" description="Disordered" evidence="5">
    <location>
        <begin position="86"/>
        <end position="113"/>
    </location>
</feature>
<evidence type="ECO:0000256" key="2">
    <source>
        <dbReference type="ARBA" id="ARBA00023015"/>
    </source>
</evidence>
<dbReference type="InterPro" id="IPR007627">
    <property type="entry name" value="RNA_pol_sigma70_r2"/>
</dbReference>
<evidence type="ECO:0000313" key="8">
    <source>
        <dbReference type="EMBL" id="CAB4914945.1"/>
    </source>
</evidence>
<dbReference type="InterPro" id="IPR013325">
    <property type="entry name" value="RNA_pol_sigma_r2"/>
</dbReference>
<keyword evidence="6" id="KW-1133">Transmembrane helix</keyword>
<keyword evidence="6" id="KW-0812">Transmembrane</keyword>
<reference evidence="8" key="1">
    <citation type="submission" date="2020-05" db="EMBL/GenBank/DDBJ databases">
        <authorList>
            <person name="Chiriac C."/>
            <person name="Salcher M."/>
            <person name="Ghai R."/>
            <person name="Kavagutti S V."/>
        </authorList>
    </citation>
    <scope>NUCLEOTIDE SEQUENCE</scope>
</reference>
<dbReference type="AlphaFoldDB" id="A0A6J7HEK7"/>
<keyword evidence="2" id="KW-0805">Transcription regulation</keyword>
<dbReference type="InterPro" id="IPR036388">
    <property type="entry name" value="WH-like_DNA-bd_sf"/>
</dbReference>
<dbReference type="Gene3D" id="1.10.1740.10">
    <property type="match status" value="1"/>
</dbReference>
<dbReference type="InterPro" id="IPR014284">
    <property type="entry name" value="RNA_pol_sigma-70_dom"/>
</dbReference>
<feature type="transmembrane region" description="Helical" evidence="6">
    <location>
        <begin position="284"/>
        <end position="306"/>
    </location>
</feature>
<dbReference type="GO" id="GO:0016987">
    <property type="term" value="F:sigma factor activity"/>
    <property type="evidence" value="ECO:0007669"/>
    <property type="project" value="UniProtKB-KW"/>
</dbReference>
<dbReference type="SUPFAM" id="SSF88946">
    <property type="entry name" value="Sigma2 domain of RNA polymerase sigma factors"/>
    <property type="match status" value="1"/>
</dbReference>
<evidence type="ECO:0000256" key="1">
    <source>
        <dbReference type="ARBA" id="ARBA00010641"/>
    </source>
</evidence>
<name>A0A6J7HEK7_9ZZZZ</name>